<accession>A0ABQ1FF08</accession>
<dbReference type="EMBL" id="BMID01000001">
    <property type="protein sequence ID" value="GGA07362.1"/>
    <property type="molecule type" value="Genomic_DNA"/>
</dbReference>
<evidence type="ECO:0000313" key="2">
    <source>
        <dbReference type="Proteomes" id="UP000603317"/>
    </source>
</evidence>
<reference evidence="2" key="1">
    <citation type="journal article" date="2019" name="Int. J. Syst. Evol. Microbiol.">
        <title>The Global Catalogue of Microorganisms (GCM) 10K type strain sequencing project: providing services to taxonomists for standard genome sequencing and annotation.</title>
        <authorList>
            <consortium name="The Broad Institute Genomics Platform"/>
            <consortium name="The Broad Institute Genome Sequencing Center for Infectious Disease"/>
            <person name="Wu L."/>
            <person name="Ma J."/>
        </authorList>
    </citation>
    <scope>NUCLEOTIDE SEQUENCE [LARGE SCALE GENOMIC DNA]</scope>
    <source>
        <strain evidence="2">CGMCC 1.15297</strain>
    </source>
</reference>
<keyword evidence="2" id="KW-1185">Reference proteome</keyword>
<comment type="caution">
    <text evidence="1">The sequence shown here is derived from an EMBL/GenBank/DDBJ whole genome shotgun (WGS) entry which is preliminary data.</text>
</comment>
<name>A0ABQ1FF08_9SPHN</name>
<dbReference type="Proteomes" id="UP000603317">
    <property type="component" value="Unassembled WGS sequence"/>
</dbReference>
<protein>
    <submittedName>
        <fullName evidence="1">Uncharacterized protein</fullName>
    </submittedName>
</protein>
<gene>
    <name evidence="1" type="ORF">GCM10010923_16770</name>
</gene>
<proteinExistence type="predicted"/>
<organism evidence="1 2">
    <name type="scientific">Blastomonas marina</name>
    <dbReference type="NCBI Taxonomy" id="1867408"/>
    <lineage>
        <taxon>Bacteria</taxon>
        <taxon>Pseudomonadati</taxon>
        <taxon>Pseudomonadota</taxon>
        <taxon>Alphaproteobacteria</taxon>
        <taxon>Sphingomonadales</taxon>
        <taxon>Sphingomonadaceae</taxon>
        <taxon>Blastomonas</taxon>
    </lineage>
</organism>
<evidence type="ECO:0000313" key="1">
    <source>
        <dbReference type="EMBL" id="GGA07362.1"/>
    </source>
</evidence>
<sequence length="83" mass="8952">MMMSETLMLASAVLIGLVILSATTLRGWESWIALKRQEMERRGGSASAPEIEGGAPEGAARIEIADLKERIRRLEAIASGVDL</sequence>
<dbReference type="RefSeq" id="WP_373282493.1">
    <property type="nucleotide sequence ID" value="NZ_BMID01000001.1"/>
</dbReference>